<reference evidence="2 3" key="1">
    <citation type="journal article" date="2024" name="Int. J. Syst. Evol. Microbiol.">
        <title>Virgibacillus tibetensis sp. nov., isolated from salt lake on the Tibetan Plateau of China.</title>
        <authorList>
            <person name="Phurbu D."/>
            <person name="Liu Z.-X."/>
            <person name="Wang R."/>
            <person name="Zheng Y.-Y."/>
            <person name="Liu H.-C."/>
            <person name="Zhou Y.-G."/>
            <person name="Yu Y.-J."/>
            <person name="Li A.-H."/>
        </authorList>
    </citation>
    <scope>NUCLEOTIDE SEQUENCE [LARGE SCALE GENOMIC DNA]</scope>
    <source>
        <strain evidence="2 3">C22-A2</strain>
    </source>
</reference>
<name>A0ABU6KKY9_9BACI</name>
<keyword evidence="3" id="KW-1185">Reference proteome</keyword>
<proteinExistence type="predicted"/>
<dbReference type="InterPro" id="IPR051916">
    <property type="entry name" value="GPI-anchor_lipid_remodeler"/>
</dbReference>
<sequence length="241" mass="27623">MEIKVMTYNIHHGKGMDKKVDLYRIAEIIEKSDADIIGLNEVDKHYSKRSHHQDQVRWLANHLDMDYAFAPSVSLTVRNSVTVRQYGNALLSRFPILNTKTLPFDVASRLIEGRSILDVTLQLNEKLLQVNVTHFSLNPFLQRMQTNFLVNQVNNYVHPLIILGDFNMKPGSRGWKKLICEFSDGWYIAGNGKGSTYPSLRPRSRLDYIFSSPSIEVINTEIITKLPHASDHLPVKAHLRI</sequence>
<dbReference type="PANTHER" id="PTHR14859:SF15">
    <property type="entry name" value="ENDONUCLEASE_EXONUCLEASE_PHOSPHATASE DOMAIN-CONTAINING PROTEIN"/>
    <property type="match status" value="1"/>
</dbReference>
<keyword evidence="2" id="KW-0378">Hydrolase</keyword>
<keyword evidence="2" id="KW-0255">Endonuclease</keyword>
<keyword evidence="2" id="KW-0540">Nuclease</keyword>
<gene>
    <name evidence="2" type="ORF">QGM71_21145</name>
</gene>
<dbReference type="InterPro" id="IPR036691">
    <property type="entry name" value="Endo/exonu/phosph_ase_sf"/>
</dbReference>
<dbReference type="GO" id="GO:0004519">
    <property type="term" value="F:endonuclease activity"/>
    <property type="evidence" value="ECO:0007669"/>
    <property type="project" value="UniProtKB-KW"/>
</dbReference>
<comment type="caution">
    <text evidence="2">The sequence shown here is derived from an EMBL/GenBank/DDBJ whole genome shotgun (WGS) entry which is preliminary data.</text>
</comment>
<dbReference type="PANTHER" id="PTHR14859">
    <property type="entry name" value="CALCOFLUOR WHITE HYPERSENSITIVE PROTEIN PRECURSOR"/>
    <property type="match status" value="1"/>
</dbReference>
<dbReference type="SUPFAM" id="SSF56219">
    <property type="entry name" value="DNase I-like"/>
    <property type="match status" value="1"/>
</dbReference>
<dbReference type="Gene3D" id="3.60.10.10">
    <property type="entry name" value="Endonuclease/exonuclease/phosphatase"/>
    <property type="match status" value="1"/>
</dbReference>
<evidence type="ECO:0000259" key="1">
    <source>
        <dbReference type="Pfam" id="PF03372"/>
    </source>
</evidence>
<dbReference type="Pfam" id="PF03372">
    <property type="entry name" value="Exo_endo_phos"/>
    <property type="match status" value="1"/>
</dbReference>
<dbReference type="Proteomes" id="UP001335737">
    <property type="component" value="Unassembled WGS sequence"/>
</dbReference>
<organism evidence="2 3">
    <name type="scientific">Virgibacillus tibetensis</name>
    <dbReference type="NCBI Taxonomy" id="3042313"/>
    <lineage>
        <taxon>Bacteria</taxon>
        <taxon>Bacillati</taxon>
        <taxon>Bacillota</taxon>
        <taxon>Bacilli</taxon>
        <taxon>Bacillales</taxon>
        <taxon>Bacillaceae</taxon>
        <taxon>Virgibacillus</taxon>
    </lineage>
</organism>
<feature type="domain" description="Endonuclease/exonuclease/phosphatase" evidence="1">
    <location>
        <begin position="6"/>
        <end position="232"/>
    </location>
</feature>
<accession>A0ABU6KKY9</accession>
<dbReference type="InterPro" id="IPR005135">
    <property type="entry name" value="Endo/exonuclease/phosphatase"/>
</dbReference>
<evidence type="ECO:0000313" key="3">
    <source>
        <dbReference type="Proteomes" id="UP001335737"/>
    </source>
</evidence>
<evidence type="ECO:0000313" key="2">
    <source>
        <dbReference type="EMBL" id="MEC5425962.1"/>
    </source>
</evidence>
<dbReference type="RefSeq" id="WP_327609495.1">
    <property type="nucleotide sequence ID" value="NZ_JARZFX010000024.1"/>
</dbReference>
<protein>
    <submittedName>
        <fullName evidence="2">Endonuclease/exonuclease/phosphatase family protein</fullName>
    </submittedName>
</protein>
<dbReference type="EMBL" id="JARZFX010000024">
    <property type="protein sequence ID" value="MEC5425962.1"/>
    <property type="molecule type" value="Genomic_DNA"/>
</dbReference>